<keyword evidence="1" id="KW-1133">Transmembrane helix</keyword>
<evidence type="ECO:0000313" key="2">
    <source>
        <dbReference type="EMBL" id="MFD2791068.1"/>
    </source>
</evidence>
<proteinExistence type="predicted"/>
<evidence type="ECO:0000313" key="3">
    <source>
        <dbReference type="Proteomes" id="UP001597532"/>
    </source>
</evidence>
<protein>
    <submittedName>
        <fullName evidence="2">Uncharacterized protein</fullName>
    </submittedName>
</protein>
<keyword evidence="1" id="KW-0812">Transmembrane</keyword>
<dbReference type="RefSeq" id="WP_251806275.1">
    <property type="nucleotide sequence ID" value="NZ_CP166679.1"/>
</dbReference>
<reference evidence="3" key="1">
    <citation type="journal article" date="2019" name="Int. J. Syst. Evol. Microbiol.">
        <title>The Global Catalogue of Microorganisms (GCM) 10K type strain sequencing project: providing services to taxonomists for standard genome sequencing and annotation.</title>
        <authorList>
            <consortium name="The Broad Institute Genomics Platform"/>
            <consortium name="The Broad Institute Genome Sequencing Center for Infectious Disease"/>
            <person name="Wu L."/>
            <person name="Ma J."/>
        </authorList>
    </citation>
    <scope>NUCLEOTIDE SEQUENCE [LARGE SCALE GENOMIC DNA]</scope>
    <source>
        <strain evidence="3">KCTC 52924</strain>
    </source>
</reference>
<gene>
    <name evidence="2" type="ORF">ACFS1K_14930</name>
</gene>
<dbReference type="Proteomes" id="UP001597532">
    <property type="component" value="Unassembled WGS sequence"/>
</dbReference>
<feature type="transmembrane region" description="Helical" evidence="1">
    <location>
        <begin position="31"/>
        <end position="54"/>
    </location>
</feature>
<accession>A0ABW5VHB7</accession>
<name>A0ABW5VHB7_9FLAO</name>
<keyword evidence="1" id="KW-0472">Membrane</keyword>
<dbReference type="EMBL" id="JBHUOK010000032">
    <property type="protein sequence ID" value="MFD2791068.1"/>
    <property type="molecule type" value="Genomic_DNA"/>
</dbReference>
<keyword evidence="3" id="KW-1185">Reference proteome</keyword>
<sequence length="56" mass="6274">MELGEENTELLKNQNDPTRNYILQKNKKTKIGASIITVILVLILVGIIITGFIFDS</sequence>
<evidence type="ECO:0000256" key="1">
    <source>
        <dbReference type="SAM" id="Phobius"/>
    </source>
</evidence>
<organism evidence="2 3">
    <name type="scientific">Arenibacter antarcticus</name>
    <dbReference type="NCBI Taxonomy" id="2040469"/>
    <lineage>
        <taxon>Bacteria</taxon>
        <taxon>Pseudomonadati</taxon>
        <taxon>Bacteroidota</taxon>
        <taxon>Flavobacteriia</taxon>
        <taxon>Flavobacteriales</taxon>
        <taxon>Flavobacteriaceae</taxon>
        <taxon>Arenibacter</taxon>
    </lineage>
</organism>
<comment type="caution">
    <text evidence="2">The sequence shown here is derived from an EMBL/GenBank/DDBJ whole genome shotgun (WGS) entry which is preliminary data.</text>
</comment>